<keyword evidence="3" id="KW-1185">Reference proteome</keyword>
<dbReference type="AlphaFoldDB" id="A0A543FXH5"/>
<comment type="caution">
    <text evidence="2">The sequence shown here is derived from an EMBL/GenBank/DDBJ whole genome shotgun (WGS) entry which is preliminary data.</text>
</comment>
<dbReference type="EMBL" id="VFPH01000002">
    <property type="protein sequence ID" value="TQM38531.1"/>
    <property type="molecule type" value="Genomic_DNA"/>
</dbReference>
<evidence type="ECO:0000313" key="3">
    <source>
        <dbReference type="Proteomes" id="UP000319818"/>
    </source>
</evidence>
<dbReference type="SUPFAM" id="SSF55961">
    <property type="entry name" value="Bet v1-like"/>
    <property type="match status" value="1"/>
</dbReference>
<accession>A0A543FXH5</accession>
<sequence>MIGRTAGYPPGMAEFEAERVVPATAEQVFAVVSDLDRLPEWLPDPVDVRPTGDGQVHADVPERGVDSQGTVQVRPEQLRVEWAHAPEYAGWLQVEHAEGSRSTVHLHLSFLGDQPETHGGAPAADVRQWLDDALASLERVVSTSS</sequence>
<dbReference type="Proteomes" id="UP000319818">
    <property type="component" value="Unassembled WGS sequence"/>
</dbReference>
<dbReference type="InterPro" id="IPR023393">
    <property type="entry name" value="START-like_dom_sf"/>
</dbReference>
<organism evidence="2 3">
    <name type="scientific">Pseudonocardia cypriaca</name>
    <dbReference type="NCBI Taxonomy" id="882449"/>
    <lineage>
        <taxon>Bacteria</taxon>
        <taxon>Bacillati</taxon>
        <taxon>Actinomycetota</taxon>
        <taxon>Actinomycetes</taxon>
        <taxon>Pseudonocardiales</taxon>
        <taxon>Pseudonocardiaceae</taxon>
        <taxon>Pseudonocardia</taxon>
    </lineage>
</organism>
<dbReference type="Gene3D" id="3.30.530.20">
    <property type="match status" value="1"/>
</dbReference>
<gene>
    <name evidence="2" type="ORF">FB388_5773</name>
</gene>
<evidence type="ECO:0000256" key="1">
    <source>
        <dbReference type="SAM" id="MobiDB-lite"/>
    </source>
</evidence>
<name>A0A543FXH5_9PSEU</name>
<evidence type="ECO:0000313" key="2">
    <source>
        <dbReference type="EMBL" id="TQM38531.1"/>
    </source>
</evidence>
<dbReference type="InterPro" id="IPR019587">
    <property type="entry name" value="Polyketide_cyclase/dehydratase"/>
</dbReference>
<feature type="region of interest" description="Disordered" evidence="1">
    <location>
        <begin position="43"/>
        <end position="70"/>
    </location>
</feature>
<protein>
    <submittedName>
        <fullName evidence="2">Ribosome-associated toxin RatA of RatAB toxin-antitoxin module</fullName>
    </submittedName>
</protein>
<reference evidence="2 3" key="1">
    <citation type="submission" date="2019-06" db="EMBL/GenBank/DDBJ databases">
        <title>Sequencing the genomes of 1000 actinobacteria strains.</title>
        <authorList>
            <person name="Klenk H.-P."/>
        </authorList>
    </citation>
    <scope>NUCLEOTIDE SEQUENCE [LARGE SCALE GENOMIC DNA]</scope>
    <source>
        <strain evidence="2 3">DSM 45511</strain>
    </source>
</reference>
<dbReference type="Pfam" id="PF10604">
    <property type="entry name" value="Polyketide_cyc2"/>
    <property type="match status" value="1"/>
</dbReference>
<proteinExistence type="predicted"/>